<dbReference type="InterPro" id="IPR019775">
    <property type="entry name" value="WD40_repeat_CS"/>
</dbReference>
<protein>
    <recommendedName>
        <fullName evidence="2 8">DNA damage-binding protein CMR1</fullName>
    </recommendedName>
</protein>
<feature type="compositionally biased region" description="Basic and acidic residues" evidence="9">
    <location>
        <begin position="59"/>
        <end position="68"/>
    </location>
</feature>
<dbReference type="GO" id="GO:0003677">
    <property type="term" value="F:DNA binding"/>
    <property type="evidence" value="ECO:0007669"/>
    <property type="project" value="UniProtKB-UniRule"/>
</dbReference>
<dbReference type="GO" id="GO:2000001">
    <property type="term" value="P:regulation of DNA damage checkpoint"/>
    <property type="evidence" value="ECO:0007669"/>
    <property type="project" value="TreeGrafter"/>
</dbReference>
<organism evidence="10 11">
    <name type="scientific">Candida albicans P78048</name>
    <dbReference type="NCBI Taxonomy" id="1094989"/>
    <lineage>
        <taxon>Eukaryota</taxon>
        <taxon>Fungi</taxon>
        <taxon>Dikarya</taxon>
        <taxon>Ascomycota</taxon>
        <taxon>Saccharomycotina</taxon>
        <taxon>Pichiomycetes</taxon>
        <taxon>Debaryomycetaceae</taxon>
        <taxon>Candida/Lodderomyces clade</taxon>
        <taxon>Candida</taxon>
    </lineage>
</organism>
<keyword evidence="5 8" id="KW-0227">DNA damage</keyword>
<dbReference type="InterPro" id="IPR001680">
    <property type="entry name" value="WD40_rpt"/>
</dbReference>
<dbReference type="InterPro" id="IPR050853">
    <property type="entry name" value="WD_repeat_DNA-damage-binding"/>
</dbReference>
<keyword evidence="4" id="KW-0677">Repeat</keyword>
<dbReference type="PANTHER" id="PTHR14773">
    <property type="entry name" value="WD REPEAT-CONTAINING PROTEIN 76"/>
    <property type="match status" value="1"/>
</dbReference>
<dbReference type="EMBL" id="AJIX01000036">
    <property type="protein sequence ID" value="KGR06542.1"/>
    <property type="molecule type" value="Genomic_DNA"/>
</dbReference>
<feature type="compositionally biased region" description="Basic residues" evidence="9">
    <location>
        <begin position="48"/>
        <end position="58"/>
    </location>
</feature>
<dbReference type="PROSITE" id="PS50294">
    <property type="entry name" value="WD_REPEATS_REGION"/>
    <property type="match status" value="1"/>
</dbReference>
<comment type="similarity">
    <text evidence="1 8">Belongs to the WD repeat DDB2/WDR76 family.</text>
</comment>
<comment type="caution">
    <text evidence="10">The sequence shown here is derived from an EMBL/GenBank/DDBJ whole genome shotgun (WGS) entry which is preliminary data.</text>
</comment>
<dbReference type="AlphaFoldDB" id="A0AB34PRY1"/>
<evidence type="ECO:0000256" key="8">
    <source>
        <dbReference type="RuleBase" id="RU365004"/>
    </source>
</evidence>
<comment type="function">
    <text evidence="8">DNA-binding protein that binds to both single- and double-stranded DNA. Binds preferentially to UV-damaged DNA. May be involved in DNA-metabolic processes.</text>
</comment>
<gene>
    <name evidence="10" type="ORF">MG3_04909</name>
</gene>
<evidence type="ECO:0000256" key="1">
    <source>
        <dbReference type="ARBA" id="ARBA00005434"/>
    </source>
</evidence>
<dbReference type="Proteomes" id="UP000030161">
    <property type="component" value="Unassembled WGS sequence"/>
</dbReference>
<evidence type="ECO:0000256" key="4">
    <source>
        <dbReference type="ARBA" id="ARBA00022737"/>
    </source>
</evidence>
<dbReference type="SUPFAM" id="SSF50978">
    <property type="entry name" value="WD40 repeat-like"/>
    <property type="match status" value="1"/>
</dbReference>
<dbReference type="PROSITE" id="PS50082">
    <property type="entry name" value="WD_REPEATS_2"/>
    <property type="match status" value="1"/>
</dbReference>
<sequence>MALSELEKKRQENIRRNQELLKKLDLDSISDSIKKEVDNKSFSSPSSQKRRKTTKKPVIKKEISEPSRRSRRIAGIKSELEDPKQAARIREEEELKQHRKQELERLKRTRLFGDFKLIDLITNKKGDMIFEKNVMDRKLSHIGLDSKVEEKKNEEDKEDEEEAINIDENNRVLKLVQSLGDKFSAGDFYEEIRNSQTNGNSKDKSLDAKRKEFDNLNIYPRFDPLDIKICHNRITSMFFHPSTTNRIVVGGDTTGNVGIWLVDEQNNDTKEEEEDDDDDEPSISILQLHGRNVSKIMTPTFSPEKIYTSSYDGSIRVLDLNKLTSTELLYLNEPGAREDIALGVSDINQCQDSSVIFMTTLDGEFYQHDTRTPFNTRQRHHLATKDLLRLHDKKIGGFAVNPNTNYQIATASLDRTLRIWDLRNVNKSVYSEFENQKSPHMYGNYNSRLSVSCVDWNQENRLVCNGYDDNICLFDYSGGSKLDNELPVITEWKSDFVPPTKSSEESELLPNNLTPFTKIKHNCQTGRWVSILKSHWQTNPADGVQKFIIANMNRGLDIYNQDGQILAHLNEQVGAVPAVCTLHPSQNWAVGGSASGKVYLFE</sequence>
<evidence type="ECO:0000313" key="10">
    <source>
        <dbReference type="EMBL" id="KGR06542.1"/>
    </source>
</evidence>
<evidence type="ECO:0000256" key="7">
    <source>
        <dbReference type="PROSITE-ProRule" id="PRU00221"/>
    </source>
</evidence>
<dbReference type="GO" id="GO:0006974">
    <property type="term" value="P:DNA damage response"/>
    <property type="evidence" value="ECO:0007669"/>
    <property type="project" value="UniProtKB-KW"/>
</dbReference>
<evidence type="ECO:0000256" key="6">
    <source>
        <dbReference type="ARBA" id="ARBA00023125"/>
    </source>
</evidence>
<dbReference type="InterPro" id="IPR015943">
    <property type="entry name" value="WD40/YVTN_repeat-like_dom_sf"/>
</dbReference>
<keyword evidence="3 7" id="KW-0853">WD repeat</keyword>
<dbReference type="Pfam" id="PF00400">
    <property type="entry name" value="WD40"/>
    <property type="match status" value="1"/>
</dbReference>
<evidence type="ECO:0000256" key="5">
    <source>
        <dbReference type="ARBA" id="ARBA00022763"/>
    </source>
</evidence>
<keyword evidence="6 8" id="KW-0238">DNA-binding</keyword>
<name>A0AB34PRY1_CANAX</name>
<dbReference type="InterPro" id="IPR036322">
    <property type="entry name" value="WD40_repeat_dom_sf"/>
</dbReference>
<dbReference type="SMART" id="SM00320">
    <property type="entry name" value="WD40"/>
    <property type="match status" value="5"/>
</dbReference>
<dbReference type="Gene3D" id="2.130.10.10">
    <property type="entry name" value="YVTN repeat-like/Quinoprotein amine dehydrogenase"/>
    <property type="match status" value="1"/>
</dbReference>
<accession>A0AB34PRY1</accession>
<dbReference type="GO" id="GO:0005634">
    <property type="term" value="C:nucleus"/>
    <property type="evidence" value="ECO:0007669"/>
    <property type="project" value="TreeGrafter"/>
</dbReference>
<dbReference type="PROSITE" id="PS00678">
    <property type="entry name" value="WD_REPEATS_1"/>
    <property type="match status" value="1"/>
</dbReference>
<feature type="region of interest" description="Disordered" evidence="9">
    <location>
        <begin position="35"/>
        <end position="85"/>
    </location>
</feature>
<reference evidence="10 11" key="1">
    <citation type="submission" date="2013-12" db="EMBL/GenBank/DDBJ databases">
        <title>The Genome Sequence of Candida albicans P78048.</title>
        <authorList>
            <consortium name="The Broad Institute Genome Sequencing Platform"/>
            <consortium name="The Broad Institute Genome Sequencing Center for Infectious Disease"/>
            <person name="Cuomo C."/>
            <person name="Bennett R."/>
            <person name="Hirakawa M."/>
            <person name="Noverr M."/>
            <person name="Mitchell A."/>
            <person name="Young S.K."/>
            <person name="Zeng Q."/>
            <person name="Gargeya S."/>
            <person name="Fitzgerald M."/>
            <person name="Abouelleil A."/>
            <person name="Alvarado L."/>
            <person name="Berlin A.M."/>
            <person name="Chapman S.B."/>
            <person name="Dewar J."/>
            <person name="Goldberg J."/>
            <person name="Griggs A."/>
            <person name="Gujja S."/>
            <person name="Hansen M."/>
            <person name="Howarth C."/>
            <person name="Imamovic A."/>
            <person name="Larimer J."/>
            <person name="McCowan C."/>
            <person name="Murphy C."/>
            <person name="Pearson M."/>
            <person name="Priest M."/>
            <person name="Roberts A."/>
            <person name="Saif S."/>
            <person name="Shea T."/>
            <person name="Sykes S."/>
            <person name="Wortman J."/>
            <person name="Nusbaum C."/>
            <person name="Birren B."/>
        </authorList>
    </citation>
    <scope>NUCLEOTIDE SEQUENCE [LARGE SCALE GENOMIC DNA]</scope>
    <source>
        <strain evidence="10 11">P78048</strain>
    </source>
</reference>
<dbReference type="PANTHER" id="PTHR14773:SF0">
    <property type="entry name" value="WD REPEAT-CONTAINING PROTEIN 76"/>
    <property type="match status" value="1"/>
</dbReference>
<evidence type="ECO:0000313" key="11">
    <source>
        <dbReference type="Proteomes" id="UP000030161"/>
    </source>
</evidence>
<proteinExistence type="inferred from homology"/>
<evidence type="ECO:0000256" key="3">
    <source>
        <dbReference type="ARBA" id="ARBA00022574"/>
    </source>
</evidence>
<evidence type="ECO:0000256" key="2">
    <source>
        <dbReference type="ARBA" id="ARBA00021132"/>
    </source>
</evidence>
<feature type="repeat" description="WD" evidence="7">
    <location>
        <begin position="388"/>
        <end position="424"/>
    </location>
</feature>
<evidence type="ECO:0000256" key="9">
    <source>
        <dbReference type="SAM" id="MobiDB-lite"/>
    </source>
</evidence>